<evidence type="ECO:0000256" key="4">
    <source>
        <dbReference type="ARBA" id="ARBA00022692"/>
    </source>
</evidence>
<keyword evidence="2" id="KW-0813">Transport</keyword>
<dbReference type="Pfam" id="PF07690">
    <property type="entry name" value="MFS_1"/>
    <property type="match status" value="2"/>
</dbReference>
<feature type="transmembrane region" description="Helical" evidence="7">
    <location>
        <begin position="121"/>
        <end position="145"/>
    </location>
</feature>
<keyword evidence="10" id="KW-1185">Reference proteome</keyword>
<dbReference type="InterPro" id="IPR036259">
    <property type="entry name" value="MFS_trans_sf"/>
</dbReference>
<dbReference type="CDD" id="cd17321">
    <property type="entry name" value="MFS_MMR_MDR_like"/>
    <property type="match status" value="1"/>
</dbReference>
<name>A0ABY8SNZ1_9BURK</name>
<sequence>MAEPAASSGINPAPVHQGLHQGLPEGPRGRAMLVIILGLTLSVLDSSIVNLALPAIARELQASSAQTLWVVNAYQLAGLVLLLPLAALGERLGYRRIYLVGMAVFVLASVGALMADSLATLIAARVFQGIGASGVMSVNAALVRLTYPSDKLGRGMAINSLTVATSSMAGPSVAAAILSVGSWPWLFAINVPLGLFTLWLGRKALPANPVSHAGQDSRERIAPLDVLLNILMFTLIFLGGEQLGMHLGPHSAPASSWMPSGWWLLVAGVLVGYVYLRRQWPMQAPLFPVDLLRIPVFALSMCGSVSAFTAQMMSYLALPFLLLDARGLSPMEAGMLITSWPVATMLTAPIAGRLIGKYPDGLLGGIGMAMFASGLWLLAAMPADVAHWDMVWRMLLAGSGFALYQSPNNHTIVTSAPLARSGAAGGMLSSARMTGQTLGAVVLGTIFVISGGHGGHAEVLALWIAGGFAAMAGVFSMLRVRQAPAAKAHT</sequence>
<feature type="transmembrane region" description="Helical" evidence="7">
    <location>
        <begin position="260"/>
        <end position="276"/>
    </location>
</feature>
<keyword evidence="3" id="KW-1003">Cell membrane</keyword>
<feature type="transmembrane region" description="Helical" evidence="7">
    <location>
        <begin position="362"/>
        <end position="379"/>
    </location>
</feature>
<evidence type="ECO:0000256" key="6">
    <source>
        <dbReference type="ARBA" id="ARBA00023136"/>
    </source>
</evidence>
<dbReference type="EMBL" id="CP125947">
    <property type="protein sequence ID" value="WHS63679.1"/>
    <property type="molecule type" value="Genomic_DNA"/>
</dbReference>
<dbReference type="PROSITE" id="PS50850">
    <property type="entry name" value="MFS"/>
    <property type="match status" value="1"/>
</dbReference>
<feature type="transmembrane region" description="Helical" evidence="7">
    <location>
        <begin position="157"/>
        <end position="177"/>
    </location>
</feature>
<accession>A0ABY8SNZ1</accession>
<feature type="transmembrane region" description="Helical" evidence="7">
    <location>
        <begin position="69"/>
        <end position="88"/>
    </location>
</feature>
<proteinExistence type="predicted"/>
<feature type="transmembrane region" description="Helical" evidence="7">
    <location>
        <begin position="221"/>
        <end position="240"/>
    </location>
</feature>
<dbReference type="InterPro" id="IPR011701">
    <property type="entry name" value="MFS"/>
</dbReference>
<dbReference type="Gene3D" id="1.20.1250.20">
    <property type="entry name" value="MFS general substrate transporter like domains"/>
    <property type="match status" value="1"/>
</dbReference>
<evidence type="ECO:0000259" key="8">
    <source>
        <dbReference type="PROSITE" id="PS50850"/>
    </source>
</evidence>
<keyword evidence="5 7" id="KW-1133">Transmembrane helix</keyword>
<feature type="transmembrane region" description="Helical" evidence="7">
    <location>
        <begin position="97"/>
        <end position="115"/>
    </location>
</feature>
<dbReference type="Proteomes" id="UP001240697">
    <property type="component" value="Chromosome"/>
</dbReference>
<feature type="transmembrane region" description="Helical" evidence="7">
    <location>
        <begin position="183"/>
        <end position="201"/>
    </location>
</feature>
<gene>
    <name evidence="9" type="ORF">QMY55_14155</name>
</gene>
<keyword evidence="4 7" id="KW-0812">Transmembrane</keyword>
<evidence type="ECO:0000256" key="3">
    <source>
        <dbReference type="ARBA" id="ARBA00022475"/>
    </source>
</evidence>
<dbReference type="PANTHER" id="PTHR42718">
    <property type="entry name" value="MAJOR FACILITATOR SUPERFAMILY MULTIDRUG TRANSPORTER MFSC"/>
    <property type="match status" value="1"/>
</dbReference>
<dbReference type="Gene3D" id="1.20.1720.10">
    <property type="entry name" value="Multidrug resistance protein D"/>
    <property type="match status" value="1"/>
</dbReference>
<evidence type="ECO:0000256" key="5">
    <source>
        <dbReference type="ARBA" id="ARBA00022989"/>
    </source>
</evidence>
<dbReference type="RefSeq" id="WP_283484836.1">
    <property type="nucleotide sequence ID" value="NZ_CP125947.1"/>
</dbReference>
<organism evidence="9 10">
    <name type="scientific">Comamonas resistens</name>
    <dbReference type="NCBI Taxonomy" id="3046670"/>
    <lineage>
        <taxon>Bacteria</taxon>
        <taxon>Pseudomonadati</taxon>
        <taxon>Pseudomonadota</taxon>
        <taxon>Betaproteobacteria</taxon>
        <taxon>Burkholderiales</taxon>
        <taxon>Comamonadaceae</taxon>
        <taxon>Comamonas</taxon>
    </lineage>
</organism>
<comment type="subcellular location">
    <subcellularLocation>
        <location evidence="1">Cell membrane</location>
        <topology evidence="1">Multi-pass membrane protein</topology>
    </subcellularLocation>
</comment>
<dbReference type="SUPFAM" id="SSF103473">
    <property type="entry name" value="MFS general substrate transporter"/>
    <property type="match status" value="1"/>
</dbReference>
<evidence type="ECO:0000313" key="10">
    <source>
        <dbReference type="Proteomes" id="UP001240697"/>
    </source>
</evidence>
<feature type="transmembrane region" description="Helical" evidence="7">
    <location>
        <begin position="437"/>
        <end position="454"/>
    </location>
</feature>
<dbReference type="InterPro" id="IPR020846">
    <property type="entry name" value="MFS_dom"/>
</dbReference>
<protein>
    <submittedName>
        <fullName evidence="9">MFS transporter</fullName>
    </submittedName>
</protein>
<feature type="transmembrane region" description="Helical" evidence="7">
    <location>
        <begin position="31"/>
        <end position="57"/>
    </location>
</feature>
<dbReference type="PANTHER" id="PTHR42718:SF46">
    <property type="entry name" value="BLR6921 PROTEIN"/>
    <property type="match status" value="1"/>
</dbReference>
<evidence type="ECO:0000313" key="9">
    <source>
        <dbReference type="EMBL" id="WHS63679.1"/>
    </source>
</evidence>
<evidence type="ECO:0000256" key="1">
    <source>
        <dbReference type="ARBA" id="ARBA00004651"/>
    </source>
</evidence>
<feature type="transmembrane region" description="Helical" evidence="7">
    <location>
        <begin position="333"/>
        <end position="355"/>
    </location>
</feature>
<keyword evidence="6 7" id="KW-0472">Membrane</keyword>
<feature type="domain" description="Major facilitator superfamily (MFS) profile" evidence="8">
    <location>
        <begin position="31"/>
        <end position="484"/>
    </location>
</feature>
<feature type="transmembrane region" description="Helical" evidence="7">
    <location>
        <begin position="460"/>
        <end position="478"/>
    </location>
</feature>
<feature type="transmembrane region" description="Helical" evidence="7">
    <location>
        <begin position="296"/>
        <end position="321"/>
    </location>
</feature>
<evidence type="ECO:0000256" key="2">
    <source>
        <dbReference type="ARBA" id="ARBA00022448"/>
    </source>
</evidence>
<reference evidence="9 10" key="1">
    <citation type="submission" date="2023-05" db="EMBL/GenBank/DDBJ databases">
        <authorList>
            <person name="Yin Y."/>
            <person name="Lu Z."/>
        </authorList>
    </citation>
    <scope>NUCLEOTIDE SEQUENCE [LARGE SCALE GENOMIC DNA]</scope>
    <source>
        <strain evidence="9 10">ZM22</strain>
    </source>
</reference>
<evidence type="ECO:0000256" key="7">
    <source>
        <dbReference type="SAM" id="Phobius"/>
    </source>
</evidence>